<name>A0A318ZN85_ASPNB</name>
<protein>
    <submittedName>
        <fullName evidence="2">Uncharacterized protein</fullName>
    </submittedName>
</protein>
<dbReference type="RefSeq" id="XP_025482800.1">
    <property type="nucleotide sequence ID" value="XM_025618583.1"/>
</dbReference>
<sequence length="181" mass="20139">MPCVKAIINESIRHHYIIAICMTVTRIGSPFNSQFLYIPHAALHFRCSRTVNIKVRGSIMIRRLSTHYDLLTILLEATTRDIDTSSSHHSLSTMTRNRHGKQLNPSLGSRIIHFRLIEDTGIGVLVSYTTKNVELPINSTPKDASAGGRHVASARPPSHLCSADQVRKPRLDDTSGRIGVH</sequence>
<dbReference type="GeneID" id="37121039"/>
<evidence type="ECO:0000256" key="1">
    <source>
        <dbReference type="SAM" id="MobiDB-lite"/>
    </source>
</evidence>
<accession>A0A318ZN85</accession>
<gene>
    <name evidence="2" type="ORF">BO87DRAFT_205157</name>
</gene>
<proteinExistence type="predicted"/>
<dbReference type="EMBL" id="KZ821450">
    <property type="protein sequence ID" value="PYH37322.1"/>
    <property type="molecule type" value="Genomic_DNA"/>
</dbReference>
<organism evidence="2 3">
    <name type="scientific">Aspergillus neoniger (strain CBS 115656)</name>
    <dbReference type="NCBI Taxonomy" id="1448310"/>
    <lineage>
        <taxon>Eukaryota</taxon>
        <taxon>Fungi</taxon>
        <taxon>Dikarya</taxon>
        <taxon>Ascomycota</taxon>
        <taxon>Pezizomycotina</taxon>
        <taxon>Eurotiomycetes</taxon>
        <taxon>Eurotiomycetidae</taxon>
        <taxon>Eurotiales</taxon>
        <taxon>Aspergillaceae</taxon>
        <taxon>Aspergillus</taxon>
        <taxon>Aspergillus subgen. Circumdati</taxon>
    </lineage>
</organism>
<reference evidence="2" key="1">
    <citation type="submission" date="2016-12" db="EMBL/GenBank/DDBJ databases">
        <title>The genomes of Aspergillus section Nigri reveals drivers in fungal speciation.</title>
        <authorList>
            <consortium name="DOE Joint Genome Institute"/>
            <person name="Vesth T.C."/>
            <person name="Nybo J."/>
            <person name="Theobald S."/>
            <person name="Brandl J."/>
            <person name="Frisvad J.C."/>
            <person name="Nielsen K.F."/>
            <person name="Lyhne E.K."/>
            <person name="Kogle M.E."/>
            <person name="Kuo A."/>
            <person name="Riley R."/>
            <person name="Clum A."/>
            <person name="Nolan M."/>
            <person name="Lipzen A."/>
            <person name="Salamov A."/>
            <person name="Henrissat B."/>
            <person name="Wiebenga A."/>
            <person name="De Vries R.P."/>
            <person name="Grigoriev I.V."/>
            <person name="Mortensen U.H."/>
            <person name="Andersen M.R."/>
            <person name="Baker S.E."/>
        </authorList>
    </citation>
    <scope>NUCLEOTIDE SEQUENCE [LARGE SCALE GENOMIC DNA]</scope>
    <source>
        <strain evidence="2">CBS 115656</strain>
    </source>
</reference>
<feature type="region of interest" description="Disordered" evidence="1">
    <location>
        <begin position="137"/>
        <end position="181"/>
    </location>
</feature>
<feature type="compositionally biased region" description="Basic and acidic residues" evidence="1">
    <location>
        <begin position="165"/>
        <end position="175"/>
    </location>
</feature>
<dbReference type="Proteomes" id="UP000247647">
    <property type="component" value="Unassembled WGS sequence"/>
</dbReference>
<evidence type="ECO:0000313" key="2">
    <source>
        <dbReference type="EMBL" id="PYH37322.1"/>
    </source>
</evidence>
<evidence type="ECO:0000313" key="3">
    <source>
        <dbReference type="Proteomes" id="UP000247647"/>
    </source>
</evidence>
<keyword evidence="3" id="KW-1185">Reference proteome</keyword>
<dbReference type="AlphaFoldDB" id="A0A318ZN85"/>